<evidence type="ECO:0000313" key="19">
    <source>
        <dbReference type="Proteomes" id="UP000290624"/>
    </source>
</evidence>
<evidence type="ECO:0000256" key="13">
    <source>
        <dbReference type="ARBA" id="ARBA00045097"/>
    </source>
</evidence>
<dbReference type="EC" id="2.4.1.117" evidence="5"/>
<dbReference type="EMBL" id="PPCV01000004">
    <property type="protein sequence ID" value="RXW32484.1"/>
    <property type="molecule type" value="Genomic_DNA"/>
</dbReference>
<feature type="transmembrane region" description="Helical" evidence="15">
    <location>
        <begin position="376"/>
        <end position="395"/>
    </location>
</feature>
<dbReference type="GO" id="GO:0004581">
    <property type="term" value="F:dolichyl-phosphate beta-glucosyltransferase activity"/>
    <property type="evidence" value="ECO:0007669"/>
    <property type="project" value="UniProtKB-EC"/>
</dbReference>
<keyword evidence="9" id="KW-0256">Endoplasmic reticulum</keyword>
<keyword evidence="19" id="KW-1185">Reference proteome</keyword>
<proteinExistence type="inferred from homology"/>
<evidence type="ECO:0000256" key="15">
    <source>
        <dbReference type="SAM" id="Phobius"/>
    </source>
</evidence>
<dbReference type="RefSeq" id="WP_129458649.1">
    <property type="nucleotide sequence ID" value="NZ_PPCV01000004.1"/>
</dbReference>
<dbReference type="Proteomes" id="UP000290624">
    <property type="component" value="Unassembled WGS sequence"/>
</dbReference>
<dbReference type="InterPro" id="IPR001173">
    <property type="entry name" value="Glyco_trans_2-like"/>
</dbReference>
<dbReference type="CDD" id="cd04188">
    <property type="entry name" value="DPG_synthase"/>
    <property type="match status" value="1"/>
</dbReference>
<comment type="pathway">
    <text evidence="3">Protein modification; protein glycosylation.</text>
</comment>
<dbReference type="PANTHER" id="PTHR10859:SF91">
    <property type="entry name" value="DOLICHYL-PHOSPHATE BETA-GLUCOSYLTRANSFERASE"/>
    <property type="match status" value="1"/>
</dbReference>
<protein>
    <recommendedName>
        <fullName evidence="5">dolichyl-phosphate beta-glucosyltransferase</fullName>
        <ecNumber evidence="5">2.4.1.117</ecNumber>
    </recommendedName>
</protein>
<dbReference type="AlphaFoldDB" id="A0A4Q2EJ64"/>
<keyword evidence="11 15" id="KW-1133">Transmembrane helix</keyword>
<evidence type="ECO:0000256" key="9">
    <source>
        <dbReference type="ARBA" id="ARBA00022824"/>
    </source>
</evidence>
<comment type="catalytic activity">
    <reaction evidence="13">
        <text>a di-trans,poly-cis-dolichyl phosphate + UDP-alpha-D-glucose = a di-trans,poly-cis-dolichyl beta-D-glucosyl phosphate + UDP</text>
        <dbReference type="Rhea" id="RHEA:15401"/>
        <dbReference type="Rhea" id="RHEA-COMP:19498"/>
        <dbReference type="Rhea" id="RHEA-COMP:19502"/>
        <dbReference type="ChEBI" id="CHEBI:57525"/>
        <dbReference type="ChEBI" id="CHEBI:57683"/>
        <dbReference type="ChEBI" id="CHEBI:58223"/>
        <dbReference type="ChEBI" id="CHEBI:58885"/>
        <dbReference type="EC" id="2.4.1.117"/>
    </reaction>
    <physiologicalReaction direction="left-to-right" evidence="13">
        <dbReference type="Rhea" id="RHEA:15402"/>
    </physiologicalReaction>
</comment>
<evidence type="ECO:0000256" key="7">
    <source>
        <dbReference type="ARBA" id="ARBA00022679"/>
    </source>
</evidence>
<dbReference type="GO" id="GO:0000271">
    <property type="term" value="P:polysaccharide biosynthetic process"/>
    <property type="evidence" value="ECO:0007669"/>
    <property type="project" value="InterPro"/>
</dbReference>
<dbReference type="InterPro" id="IPR035518">
    <property type="entry name" value="DPG_synthase"/>
</dbReference>
<keyword evidence="7" id="KW-0808">Transferase</keyword>
<comment type="caution">
    <text evidence="18">The sequence shown here is derived from an EMBL/GenBank/DDBJ whole genome shotgun (WGS) entry which is preliminary data.</text>
</comment>
<evidence type="ECO:0000256" key="8">
    <source>
        <dbReference type="ARBA" id="ARBA00022692"/>
    </source>
</evidence>
<dbReference type="GO" id="GO:0016020">
    <property type="term" value="C:membrane"/>
    <property type="evidence" value="ECO:0007669"/>
    <property type="project" value="UniProtKB-SubCell"/>
</dbReference>
<name>A0A4Q2EJ64_9ACTN</name>
<feature type="transmembrane region" description="Helical" evidence="15">
    <location>
        <begin position="309"/>
        <end position="327"/>
    </location>
</feature>
<dbReference type="PANTHER" id="PTHR10859">
    <property type="entry name" value="GLYCOSYL TRANSFERASE"/>
    <property type="match status" value="1"/>
</dbReference>
<dbReference type="Pfam" id="PF00535">
    <property type="entry name" value="Glycos_transf_2"/>
    <property type="match status" value="1"/>
</dbReference>
<dbReference type="Pfam" id="PF04138">
    <property type="entry name" value="GtrA_DPMS_TM"/>
    <property type="match status" value="1"/>
</dbReference>
<evidence type="ECO:0000256" key="4">
    <source>
        <dbReference type="ARBA" id="ARBA00006739"/>
    </source>
</evidence>
<comment type="subcellular location">
    <subcellularLocation>
        <location evidence="2">Endoplasmic reticulum membrane</location>
        <topology evidence="2">Single-pass membrane protein</topology>
    </subcellularLocation>
    <subcellularLocation>
        <location evidence="1">Membrane</location>
        <topology evidence="1">Multi-pass membrane protein</topology>
    </subcellularLocation>
</comment>
<gene>
    <name evidence="18" type="ORF">C1706_07765</name>
</gene>
<dbReference type="SUPFAM" id="SSF53448">
    <property type="entry name" value="Nucleotide-diphospho-sugar transferases"/>
    <property type="match status" value="1"/>
</dbReference>
<evidence type="ECO:0000256" key="6">
    <source>
        <dbReference type="ARBA" id="ARBA00022676"/>
    </source>
</evidence>
<keyword evidence="10" id="KW-0735">Signal-anchor</keyword>
<evidence type="ECO:0000259" key="16">
    <source>
        <dbReference type="Pfam" id="PF00535"/>
    </source>
</evidence>
<comment type="similarity">
    <text evidence="4">Belongs to the glycosyltransferase 2 family.</text>
</comment>
<evidence type="ECO:0000256" key="2">
    <source>
        <dbReference type="ARBA" id="ARBA00004389"/>
    </source>
</evidence>
<keyword evidence="8 15" id="KW-0812">Transmembrane</keyword>
<feature type="domain" description="Glycosyltransferase 2-like" evidence="16">
    <location>
        <begin position="23"/>
        <end position="188"/>
    </location>
</feature>
<keyword evidence="6" id="KW-0328">Glycosyltransferase</keyword>
<feature type="domain" description="GtrA/DPMS transmembrane" evidence="17">
    <location>
        <begin position="284"/>
        <end position="396"/>
    </location>
</feature>
<accession>A0A4Q2EJ64</accession>
<evidence type="ECO:0000256" key="5">
    <source>
        <dbReference type="ARBA" id="ARBA00012583"/>
    </source>
</evidence>
<evidence type="ECO:0000313" key="18">
    <source>
        <dbReference type="EMBL" id="RXW32484.1"/>
    </source>
</evidence>
<evidence type="ECO:0000256" key="1">
    <source>
        <dbReference type="ARBA" id="ARBA00004141"/>
    </source>
</evidence>
<reference evidence="18 19" key="1">
    <citation type="submission" date="2018-01" db="EMBL/GenBank/DDBJ databases">
        <title>Lactibacter flavus gen. nov., sp. nov., a novel bacterium of the family Propionibacteriaceae isolated from raw milk and dairy products.</title>
        <authorList>
            <person name="Wenning M."/>
            <person name="Breitenwieser F."/>
            <person name="Huptas C."/>
            <person name="von Neubeck M."/>
            <person name="Busse H.-J."/>
            <person name="Scherer S."/>
        </authorList>
    </citation>
    <scope>NUCLEOTIDE SEQUENCE [LARGE SCALE GENOMIC DNA]</scope>
    <source>
        <strain evidence="18 19">VG341</strain>
    </source>
</reference>
<dbReference type="Gene3D" id="3.90.550.10">
    <property type="entry name" value="Spore Coat Polysaccharide Biosynthesis Protein SpsA, Chain A"/>
    <property type="match status" value="1"/>
</dbReference>
<evidence type="ECO:0000256" key="11">
    <source>
        <dbReference type="ARBA" id="ARBA00022989"/>
    </source>
</evidence>
<sequence length="444" mass="47152">MTTASTFAAHARPGLPTTAVVEIVIPVYNEEEDLSESVHRLHAALSDTFPWASRITIADNASTDQTWAVAERLAAELPQVHAVHMDQKGRGRALKQVWLASDADVVAYMDVDLSTDLAALAPLVAPLISGHSDLAIGTRLTPASRVTRGALREFTSRCYNLILHGTLGARFSDAQCGFKAVRASVAQALLPVIEDTNWFFDTELLMLAQRSGLRIAEVPVDWVDDPRSSVDIVATAREDLRGVWRLLTGFASGRIPVRTLRADLGRDTHQAPGVPAGLLGQGLRFGVVGVASTLAYFALYLLLREPLGAQVANAITLVATAIANTAANRLFTFRVVGRARLWRDHLGGLAAFGVALALTSGALGILHASAPEASPQVEIVVLVVANAVATLVRFLTLRGLMGRRGAPAPRERRVPAVASDTSVLADSDPAPGRRGPHSGAPSTP</sequence>
<dbReference type="GO" id="GO:0006487">
    <property type="term" value="P:protein N-linked glycosylation"/>
    <property type="evidence" value="ECO:0007669"/>
    <property type="project" value="TreeGrafter"/>
</dbReference>
<evidence type="ECO:0000256" key="14">
    <source>
        <dbReference type="SAM" id="MobiDB-lite"/>
    </source>
</evidence>
<evidence type="ECO:0000259" key="17">
    <source>
        <dbReference type="Pfam" id="PF04138"/>
    </source>
</evidence>
<dbReference type="OrthoDB" id="2369748at2"/>
<evidence type="ECO:0000256" key="3">
    <source>
        <dbReference type="ARBA" id="ARBA00004922"/>
    </source>
</evidence>
<keyword evidence="12 15" id="KW-0472">Membrane</keyword>
<dbReference type="InterPro" id="IPR029044">
    <property type="entry name" value="Nucleotide-diphossugar_trans"/>
</dbReference>
<evidence type="ECO:0000256" key="12">
    <source>
        <dbReference type="ARBA" id="ARBA00023136"/>
    </source>
</evidence>
<dbReference type="InterPro" id="IPR007267">
    <property type="entry name" value="GtrA_DPMS_TM"/>
</dbReference>
<organism evidence="18 19">
    <name type="scientific">Propioniciclava flava</name>
    <dbReference type="NCBI Taxonomy" id="2072026"/>
    <lineage>
        <taxon>Bacteria</taxon>
        <taxon>Bacillati</taxon>
        <taxon>Actinomycetota</taxon>
        <taxon>Actinomycetes</taxon>
        <taxon>Propionibacteriales</taxon>
        <taxon>Propionibacteriaceae</taxon>
        <taxon>Propioniciclava</taxon>
    </lineage>
</organism>
<dbReference type="FunFam" id="3.90.550.10:FF:000131">
    <property type="entry name" value="Glycosyl transferase"/>
    <property type="match status" value="1"/>
</dbReference>
<feature type="transmembrane region" description="Helical" evidence="15">
    <location>
        <begin position="348"/>
        <end position="370"/>
    </location>
</feature>
<feature type="region of interest" description="Disordered" evidence="14">
    <location>
        <begin position="404"/>
        <end position="444"/>
    </location>
</feature>
<evidence type="ECO:0000256" key="10">
    <source>
        <dbReference type="ARBA" id="ARBA00022968"/>
    </source>
</evidence>